<evidence type="ECO:0000313" key="4">
    <source>
        <dbReference type="EMBL" id="ETO31645.1"/>
    </source>
</evidence>
<keyword evidence="5" id="KW-1185">Reference proteome</keyword>
<dbReference type="OrthoDB" id="310895at2759"/>
<evidence type="ECO:0000256" key="2">
    <source>
        <dbReference type="SAM" id="Phobius"/>
    </source>
</evidence>
<feature type="domain" description="Aldehyde dehydrogenase" evidence="3">
    <location>
        <begin position="530"/>
        <end position="583"/>
    </location>
</feature>
<keyword evidence="2" id="KW-0812">Transmembrane</keyword>
<protein>
    <submittedName>
        <fullName evidence="4">Betaine aldehyde dehydrogenase</fullName>
    </submittedName>
</protein>
<dbReference type="InterPro" id="IPR016161">
    <property type="entry name" value="Ald_DH/histidinol_DH"/>
</dbReference>
<dbReference type="InterPro" id="IPR015590">
    <property type="entry name" value="Aldehyde_DH_dom"/>
</dbReference>
<evidence type="ECO:0000313" key="5">
    <source>
        <dbReference type="Proteomes" id="UP000023152"/>
    </source>
</evidence>
<keyword evidence="2" id="KW-0472">Membrane</keyword>
<dbReference type="EMBL" id="ASPP01004796">
    <property type="protein sequence ID" value="ETO31645.1"/>
    <property type="molecule type" value="Genomic_DNA"/>
</dbReference>
<keyword evidence="2" id="KW-1133">Transmembrane helix</keyword>
<dbReference type="SUPFAM" id="SSF53720">
    <property type="entry name" value="ALDH-like"/>
    <property type="match status" value="1"/>
</dbReference>
<sequence length="660" mass="77000">MNVNEPIYDKHKVKEHDENNQKRIEELDERSEERVKQLSIDMRAEKRAHFDILSKQLNCVTEICLHTINAIANDITRSPDSGISYLHFSSSLNKAYVLLYIYIYIYVYIYNEVPSTKAARIEQQKEQLLQYAEKAQEMSDTCCNRETYIKALEAHIEECRAQGASYHKTKIKGVPSIQADSDEDSDKEVANPNNSNARKVPQAVSGNSNPRGNVPKRNSANQWTPKLKFAINNCATFVNEHRIAFVVVGVAMLSCNSHYCCSFFKNRFFQFKKNIVTLFKTKTQFVLQHWKFLFKYKQKRGERFQKRSFSISLKRLLLLNMKLLMTITSTLITLKSLSSRTCLTFERKQFVTKRDNVSTFGSITKGKEEFSNHENEINYLSAINPSDNKKFAQFEICNEKLLNECIINAKKVWKKTRIEERKEIITKCIKRIREELGDMNNIHYDDDGGDDIKEIKLTKKKSLICSNDTRVYVHYNILDSFLENLLQQISLLKIDNPCYLNTHIGLLIYKNHLQKDLLFLLTSSNTTYFEQNIEIVKEEIFGHVMTILPFKTESEVIQRVNHTKFGLATGILTQDPKKQLELLNLLMLELFILIIIIYLIHNYHLVILNNLGLIVNMVKKGLFVILKLNLFLQIIFYSNFLSTSFMVYNLNCPFYCFLYF</sequence>
<feature type="region of interest" description="Disordered" evidence="1">
    <location>
        <begin position="175"/>
        <end position="220"/>
    </location>
</feature>
<gene>
    <name evidence="4" type="ORF">RFI_05474</name>
</gene>
<organism evidence="4 5">
    <name type="scientific">Reticulomyxa filosa</name>
    <dbReference type="NCBI Taxonomy" id="46433"/>
    <lineage>
        <taxon>Eukaryota</taxon>
        <taxon>Sar</taxon>
        <taxon>Rhizaria</taxon>
        <taxon>Retaria</taxon>
        <taxon>Foraminifera</taxon>
        <taxon>Monothalamids</taxon>
        <taxon>Reticulomyxidae</taxon>
        <taxon>Reticulomyxa</taxon>
    </lineage>
</organism>
<dbReference type="Gene3D" id="3.40.309.10">
    <property type="entry name" value="Aldehyde Dehydrogenase, Chain A, domain 2"/>
    <property type="match status" value="2"/>
</dbReference>
<feature type="transmembrane region" description="Helical" evidence="2">
    <location>
        <begin position="582"/>
        <end position="600"/>
    </location>
</feature>
<feature type="compositionally biased region" description="Polar residues" evidence="1">
    <location>
        <begin position="204"/>
        <end position="220"/>
    </location>
</feature>
<proteinExistence type="predicted"/>
<dbReference type="Proteomes" id="UP000023152">
    <property type="component" value="Unassembled WGS sequence"/>
</dbReference>
<name>X6NZA9_RETFI</name>
<dbReference type="GO" id="GO:0016620">
    <property type="term" value="F:oxidoreductase activity, acting on the aldehyde or oxo group of donors, NAD or NADP as acceptor"/>
    <property type="evidence" value="ECO:0007669"/>
    <property type="project" value="InterPro"/>
</dbReference>
<dbReference type="InterPro" id="IPR016163">
    <property type="entry name" value="Ald_DH_C"/>
</dbReference>
<reference evidence="4 5" key="1">
    <citation type="journal article" date="2013" name="Curr. Biol.">
        <title>The Genome of the Foraminiferan Reticulomyxa filosa.</title>
        <authorList>
            <person name="Glockner G."/>
            <person name="Hulsmann N."/>
            <person name="Schleicher M."/>
            <person name="Noegel A.A."/>
            <person name="Eichinger L."/>
            <person name="Gallinger C."/>
            <person name="Pawlowski J."/>
            <person name="Sierra R."/>
            <person name="Euteneuer U."/>
            <person name="Pillet L."/>
            <person name="Moustafa A."/>
            <person name="Platzer M."/>
            <person name="Groth M."/>
            <person name="Szafranski K."/>
            <person name="Schliwa M."/>
        </authorList>
    </citation>
    <scope>NUCLEOTIDE SEQUENCE [LARGE SCALE GENOMIC DNA]</scope>
</reference>
<dbReference type="PANTHER" id="PTHR11699">
    <property type="entry name" value="ALDEHYDE DEHYDROGENASE-RELATED"/>
    <property type="match status" value="1"/>
</dbReference>
<dbReference type="Pfam" id="PF00171">
    <property type="entry name" value="Aldedh"/>
    <property type="match status" value="1"/>
</dbReference>
<evidence type="ECO:0000256" key="1">
    <source>
        <dbReference type="SAM" id="MobiDB-lite"/>
    </source>
</evidence>
<feature type="transmembrane region" description="Helical" evidence="2">
    <location>
        <begin position="621"/>
        <end position="640"/>
    </location>
</feature>
<dbReference type="AlphaFoldDB" id="X6NZA9"/>
<accession>X6NZA9</accession>
<evidence type="ECO:0000259" key="3">
    <source>
        <dbReference type="Pfam" id="PF00171"/>
    </source>
</evidence>
<comment type="caution">
    <text evidence="4">The sequence shown here is derived from an EMBL/GenBank/DDBJ whole genome shotgun (WGS) entry which is preliminary data.</text>
</comment>